<keyword evidence="6" id="KW-0540">Nuclease</keyword>
<evidence type="ECO:0000256" key="5">
    <source>
        <dbReference type="ARBA" id="ARBA00022694"/>
    </source>
</evidence>
<dbReference type="PANTHER" id="PTHR12553">
    <property type="entry name" value="ZINC PHOSPHODIESTERASE ELAC PROTEIN 2"/>
    <property type="match status" value="1"/>
</dbReference>
<evidence type="ECO:0000256" key="7">
    <source>
        <dbReference type="ARBA" id="ARBA00022723"/>
    </source>
</evidence>
<dbReference type="GO" id="GO:1990180">
    <property type="term" value="P:mitochondrial tRNA 3'-end processing"/>
    <property type="evidence" value="ECO:0007669"/>
    <property type="project" value="TreeGrafter"/>
</dbReference>
<evidence type="ECO:0000256" key="1">
    <source>
        <dbReference type="ARBA" id="ARBA00000402"/>
    </source>
</evidence>
<comment type="catalytic activity">
    <reaction evidence="1">
        <text>Endonucleolytic cleavage of RNA, removing extra 3' nucleotides from tRNA precursor, generating 3' termini of tRNAs. A 3'-hydroxy group is left at the tRNA terminus and a 5'-phosphoryl group is left at the trailer molecule.</text>
        <dbReference type="EC" id="3.1.26.11"/>
    </reaction>
</comment>
<dbReference type="EMBL" id="JH432199">
    <property type="status" value="NOT_ANNOTATED_CDS"/>
    <property type="molecule type" value="Genomic_DNA"/>
</dbReference>
<dbReference type="PhylomeDB" id="T1JGB1"/>
<comment type="similarity">
    <text evidence="3">Belongs to the RNase Z family.</text>
</comment>
<dbReference type="HOGENOM" id="CLU_006220_2_0_1"/>
<dbReference type="InterPro" id="IPR047151">
    <property type="entry name" value="RNZ2-like"/>
</dbReference>
<dbReference type="OMA" id="TLFRDEM"/>
<dbReference type="AlphaFoldDB" id="T1JGB1"/>
<dbReference type="GO" id="GO:0042781">
    <property type="term" value="F:3'-tRNA processing endoribonuclease activity"/>
    <property type="evidence" value="ECO:0007669"/>
    <property type="project" value="UniProtKB-EC"/>
</dbReference>
<evidence type="ECO:0000256" key="4">
    <source>
        <dbReference type="ARBA" id="ARBA00012477"/>
    </source>
</evidence>
<dbReference type="SUPFAM" id="SSF56281">
    <property type="entry name" value="Metallo-hydrolase/oxidoreductase"/>
    <property type="match status" value="2"/>
</dbReference>
<dbReference type="CDD" id="cd07718">
    <property type="entry name" value="RNaseZ_ELAC1_ELAC2-C-term-like_MBL-fold"/>
    <property type="match status" value="1"/>
</dbReference>
<evidence type="ECO:0000256" key="8">
    <source>
        <dbReference type="ARBA" id="ARBA00022759"/>
    </source>
</evidence>
<evidence type="ECO:0000313" key="13">
    <source>
        <dbReference type="Proteomes" id="UP000014500"/>
    </source>
</evidence>
<reference evidence="12" key="2">
    <citation type="submission" date="2015-02" db="UniProtKB">
        <authorList>
            <consortium name="EnsemblMetazoa"/>
        </authorList>
    </citation>
    <scope>IDENTIFICATION</scope>
</reference>
<evidence type="ECO:0000256" key="3">
    <source>
        <dbReference type="ARBA" id="ARBA00007823"/>
    </source>
</evidence>
<organism evidence="12 13">
    <name type="scientific">Strigamia maritima</name>
    <name type="common">European centipede</name>
    <name type="synonym">Geophilus maritimus</name>
    <dbReference type="NCBI Taxonomy" id="126957"/>
    <lineage>
        <taxon>Eukaryota</taxon>
        <taxon>Metazoa</taxon>
        <taxon>Ecdysozoa</taxon>
        <taxon>Arthropoda</taxon>
        <taxon>Myriapoda</taxon>
        <taxon>Chilopoda</taxon>
        <taxon>Pleurostigmophora</taxon>
        <taxon>Geophilomorpha</taxon>
        <taxon>Linotaeniidae</taxon>
        <taxon>Strigamia</taxon>
    </lineage>
</organism>
<evidence type="ECO:0000256" key="9">
    <source>
        <dbReference type="ARBA" id="ARBA00022801"/>
    </source>
</evidence>
<protein>
    <recommendedName>
        <fullName evidence="4">ribonuclease Z</fullName>
        <ecNumber evidence="4">3.1.26.11</ecNumber>
    </recommendedName>
</protein>
<dbReference type="PANTHER" id="PTHR12553:SF49">
    <property type="entry name" value="ZINC PHOSPHODIESTERASE ELAC PROTEIN 2"/>
    <property type="match status" value="1"/>
</dbReference>
<keyword evidence="13" id="KW-1185">Reference proteome</keyword>
<reference evidence="13" key="1">
    <citation type="submission" date="2011-05" db="EMBL/GenBank/DDBJ databases">
        <authorList>
            <person name="Richards S.R."/>
            <person name="Qu J."/>
            <person name="Jiang H."/>
            <person name="Jhangiani S.N."/>
            <person name="Agravi P."/>
            <person name="Goodspeed R."/>
            <person name="Gross S."/>
            <person name="Mandapat C."/>
            <person name="Jackson L."/>
            <person name="Mathew T."/>
            <person name="Pu L."/>
            <person name="Thornton R."/>
            <person name="Saada N."/>
            <person name="Wilczek-Boney K.B."/>
            <person name="Lee S."/>
            <person name="Kovar C."/>
            <person name="Wu Y."/>
            <person name="Scherer S.E."/>
            <person name="Worley K.C."/>
            <person name="Muzny D.M."/>
            <person name="Gibbs R."/>
        </authorList>
    </citation>
    <scope>NUCLEOTIDE SEQUENCE</scope>
    <source>
        <strain evidence="13">Brora</strain>
    </source>
</reference>
<dbReference type="EnsemblMetazoa" id="SMAR012882-RA">
    <property type="protein sequence ID" value="SMAR012882-PA"/>
    <property type="gene ID" value="SMAR012882"/>
</dbReference>
<name>T1JGB1_STRMM</name>
<feature type="domain" description="Metallo-beta-lactamase" evidence="11">
    <location>
        <begin position="432"/>
        <end position="636"/>
    </location>
</feature>
<evidence type="ECO:0000259" key="11">
    <source>
        <dbReference type="Pfam" id="PF12706"/>
    </source>
</evidence>
<proteinExistence type="inferred from homology"/>
<dbReference type="InterPro" id="IPR036866">
    <property type="entry name" value="RibonucZ/Hydroxyglut_hydro"/>
</dbReference>
<dbReference type="Pfam" id="PF12706">
    <property type="entry name" value="Lactamase_B_2"/>
    <property type="match status" value="1"/>
</dbReference>
<sequence>MKLRFFSKTLFKILRNEMAPKKRFMSGFECKNNEITSDIVIQVIGTGASGTSKSLTVLTNHRNYLFNCGEGTTRLLKEHGIGDVNDCFITHPSLNNTSGLPGIRNLTLHGPPKIRNLFTFVFTKGSSTKINVCDDFSTVIQDGDFRIESVPIIAKKNVLSRSVNEETSNLSFPSSKNKKKKGGITVEEKMDVRDISLAYICVPSTLSEIGKCGDVKSGEVFIVIECPTEDFLDSLLETETFSKFQLSNNNPKEMLSLMVHLTPTDVFNHWKYKDWMSRFPSETKHMIVNESCPGLANEAVYRLQYKLNCIDPEVFPLLKTDFELPQSCVDSRNVILAEPLLRYFIRPKSGCDRSKIVKLEPDKYLNEVANIPGWQKNYLSLKTSVAERETSVESDTDYPQVIFLGTGSYLSTVMRNVCCILLKINKDKCMILDCGEGSYGQILRYFGSQETAKILINLTAIFISHLHFDHFGGLVKILHERQKIMEQTDPFERPLFLLAPPHIDKYLKLHDNISPINLISNFQLCYGQRQMMNNQYQTILHHSDLLDICTVKVKHNIIAFGVVLTLKDGQKLVYTGDTTPCDDLIEIGKNCNLLIHEATMCDFETQPSHAKYHSTVSQAIEMGRRMDVEFTMLTHFGTQHGPVPIFSDDCLNVGVAFDNMMVPLSRLHLTSAFTPVFELLFRDYDKTL</sequence>
<accession>T1JGB1</accession>
<dbReference type="GO" id="GO:0005739">
    <property type="term" value="C:mitochondrion"/>
    <property type="evidence" value="ECO:0007669"/>
    <property type="project" value="TreeGrafter"/>
</dbReference>
<dbReference type="GO" id="GO:0046872">
    <property type="term" value="F:metal ion binding"/>
    <property type="evidence" value="ECO:0007669"/>
    <property type="project" value="UniProtKB-KW"/>
</dbReference>
<dbReference type="EC" id="3.1.26.11" evidence="4"/>
<keyword evidence="8" id="KW-0255">Endonuclease</keyword>
<keyword evidence="10" id="KW-0862">Zinc</keyword>
<dbReference type="STRING" id="126957.T1JGB1"/>
<dbReference type="eggNOG" id="KOG2121">
    <property type="taxonomic scope" value="Eukaryota"/>
</dbReference>
<keyword evidence="5" id="KW-0819">tRNA processing</keyword>
<dbReference type="Gene3D" id="3.60.15.10">
    <property type="entry name" value="Ribonuclease Z/Hydroxyacylglutathione hydrolase-like"/>
    <property type="match status" value="2"/>
</dbReference>
<keyword evidence="7" id="KW-0479">Metal-binding</keyword>
<dbReference type="Proteomes" id="UP000014500">
    <property type="component" value="Unassembled WGS sequence"/>
</dbReference>
<evidence type="ECO:0000256" key="6">
    <source>
        <dbReference type="ARBA" id="ARBA00022722"/>
    </source>
</evidence>
<dbReference type="InterPro" id="IPR001279">
    <property type="entry name" value="Metallo-B-lactamas"/>
</dbReference>
<keyword evidence="9" id="KW-0378">Hydrolase</keyword>
<evidence type="ECO:0000313" key="12">
    <source>
        <dbReference type="EnsemblMetazoa" id="SMAR012882-PA"/>
    </source>
</evidence>
<comment type="cofactor">
    <cofactor evidence="2">
        <name>Zn(2+)</name>
        <dbReference type="ChEBI" id="CHEBI:29105"/>
    </cofactor>
</comment>
<evidence type="ECO:0000256" key="10">
    <source>
        <dbReference type="ARBA" id="ARBA00022833"/>
    </source>
</evidence>
<evidence type="ECO:0000256" key="2">
    <source>
        <dbReference type="ARBA" id="ARBA00001947"/>
    </source>
</evidence>